<name>A0A1H5PUZ9_9ACTN</name>
<dbReference type="GO" id="GO:0005886">
    <property type="term" value="C:plasma membrane"/>
    <property type="evidence" value="ECO:0007669"/>
    <property type="project" value="UniProtKB-SubCell"/>
</dbReference>
<dbReference type="CDD" id="cd06261">
    <property type="entry name" value="TM_PBP2"/>
    <property type="match status" value="1"/>
</dbReference>
<keyword evidence="6 7" id="KW-0472">Membrane</keyword>
<organism evidence="9 10">
    <name type="scientific">Jiangella alba</name>
    <dbReference type="NCBI Taxonomy" id="561176"/>
    <lineage>
        <taxon>Bacteria</taxon>
        <taxon>Bacillati</taxon>
        <taxon>Actinomycetota</taxon>
        <taxon>Actinomycetes</taxon>
        <taxon>Jiangellales</taxon>
        <taxon>Jiangellaceae</taxon>
        <taxon>Jiangella</taxon>
    </lineage>
</organism>
<evidence type="ECO:0000313" key="10">
    <source>
        <dbReference type="Proteomes" id="UP000181980"/>
    </source>
</evidence>
<evidence type="ECO:0000259" key="8">
    <source>
        <dbReference type="PROSITE" id="PS50928"/>
    </source>
</evidence>
<feature type="transmembrane region" description="Helical" evidence="7">
    <location>
        <begin position="220"/>
        <end position="243"/>
    </location>
</feature>
<dbReference type="InterPro" id="IPR035906">
    <property type="entry name" value="MetI-like_sf"/>
</dbReference>
<feature type="transmembrane region" description="Helical" evidence="7">
    <location>
        <begin position="30"/>
        <end position="51"/>
    </location>
</feature>
<dbReference type="PANTHER" id="PTHR43386">
    <property type="entry name" value="OLIGOPEPTIDE TRANSPORT SYSTEM PERMEASE PROTEIN APPC"/>
    <property type="match status" value="1"/>
</dbReference>
<dbReference type="InterPro" id="IPR000515">
    <property type="entry name" value="MetI-like"/>
</dbReference>
<feature type="domain" description="ABC transmembrane type-1" evidence="8">
    <location>
        <begin position="91"/>
        <end position="288"/>
    </location>
</feature>
<feature type="transmembrane region" description="Helical" evidence="7">
    <location>
        <begin position="270"/>
        <end position="291"/>
    </location>
</feature>
<dbReference type="Proteomes" id="UP000181980">
    <property type="component" value="Unassembled WGS sequence"/>
</dbReference>
<dbReference type="InterPro" id="IPR050366">
    <property type="entry name" value="BP-dependent_transpt_permease"/>
</dbReference>
<evidence type="ECO:0000313" key="9">
    <source>
        <dbReference type="EMBL" id="SEF17680.1"/>
    </source>
</evidence>
<dbReference type="Pfam" id="PF12911">
    <property type="entry name" value="OppC_N"/>
    <property type="match status" value="1"/>
</dbReference>
<evidence type="ECO:0000256" key="1">
    <source>
        <dbReference type="ARBA" id="ARBA00004651"/>
    </source>
</evidence>
<dbReference type="SUPFAM" id="SSF161098">
    <property type="entry name" value="MetI-like"/>
    <property type="match status" value="1"/>
</dbReference>
<sequence length="300" mass="32056">MPRRRRGGHAATVPRSLAGDAWRDLRRKPLFLTSAAIILVLVAMAAVPGLFTDVDPRACDLAHSREAPSASAWFGYDLQGCDMFSRTVYGARASILVGVLTTVVIAVVGSVVGMVAGYQGGRLDAWLSRITDMFFAVPMLLGAVIVLATFPSAVGTPAWQTIGKVVLALGILGWTMVARLMRSTVIQVKQSEYVQAARGLGAGAGRILLRHVLPNAMAPVVVYSTIILGVFVVLEATLSFLGIGLQPPVISWGIAISEARSYIRQSPHMLLFPGAFLSVTVLAFIMLGDAVRDAFDPRLR</sequence>
<evidence type="ECO:0000256" key="5">
    <source>
        <dbReference type="ARBA" id="ARBA00022989"/>
    </source>
</evidence>
<accession>A0A1H5PUZ9</accession>
<dbReference type="STRING" id="561176.SAMN04488561_5995"/>
<keyword evidence="3" id="KW-1003">Cell membrane</keyword>
<dbReference type="RefSeq" id="WP_069114430.1">
    <property type="nucleotide sequence ID" value="NZ_FNUC01000004.1"/>
</dbReference>
<protein>
    <submittedName>
        <fullName evidence="9">Oligopeptide transport system permease protein</fullName>
    </submittedName>
</protein>
<feature type="transmembrane region" description="Helical" evidence="7">
    <location>
        <begin position="130"/>
        <end position="150"/>
    </location>
</feature>
<dbReference type="PROSITE" id="PS50928">
    <property type="entry name" value="ABC_TM1"/>
    <property type="match status" value="1"/>
</dbReference>
<dbReference type="Gene3D" id="1.10.3720.10">
    <property type="entry name" value="MetI-like"/>
    <property type="match status" value="1"/>
</dbReference>
<proteinExistence type="inferred from homology"/>
<evidence type="ECO:0000256" key="7">
    <source>
        <dbReference type="RuleBase" id="RU363032"/>
    </source>
</evidence>
<keyword evidence="10" id="KW-1185">Reference proteome</keyword>
<evidence type="ECO:0000256" key="4">
    <source>
        <dbReference type="ARBA" id="ARBA00022692"/>
    </source>
</evidence>
<keyword evidence="5 7" id="KW-1133">Transmembrane helix</keyword>
<gene>
    <name evidence="9" type="ORF">SAMN04488561_5995</name>
</gene>
<reference evidence="10" key="1">
    <citation type="submission" date="2016-10" db="EMBL/GenBank/DDBJ databases">
        <authorList>
            <person name="Varghese N."/>
            <person name="Submissions S."/>
        </authorList>
    </citation>
    <scope>NUCLEOTIDE SEQUENCE [LARGE SCALE GENOMIC DNA]</scope>
    <source>
        <strain evidence="10">DSM 45237</strain>
    </source>
</reference>
<keyword evidence="2 7" id="KW-0813">Transport</keyword>
<evidence type="ECO:0000256" key="3">
    <source>
        <dbReference type="ARBA" id="ARBA00022475"/>
    </source>
</evidence>
<evidence type="ECO:0000256" key="2">
    <source>
        <dbReference type="ARBA" id="ARBA00022448"/>
    </source>
</evidence>
<dbReference type="AlphaFoldDB" id="A0A1H5PUZ9"/>
<dbReference type="EMBL" id="FNUC01000004">
    <property type="protein sequence ID" value="SEF17680.1"/>
    <property type="molecule type" value="Genomic_DNA"/>
</dbReference>
<feature type="transmembrane region" description="Helical" evidence="7">
    <location>
        <begin position="162"/>
        <end position="181"/>
    </location>
</feature>
<dbReference type="GO" id="GO:0055085">
    <property type="term" value="P:transmembrane transport"/>
    <property type="evidence" value="ECO:0007669"/>
    <property type="project" value="InterPro"/>
</dbReference>
<feature type="transmembrane region" description="Helical" evidence="7">
    <location>
        <begin position="93"/>
        <end position="118"/>
    </location>
</feature>
<dbReference type="Pfam" id="PF00528">
    <property type="entry name" value="BPD_transp_1"/>
    <property type="match status" value="1"/>
</dbReference>
<keyword evidence="4 7" id="KW-0812">Transmembrane</keyword>
<evidence type="ECO:0000256" key="6">
    <source>
        <dbReference type="ARBA" id="ARBA00023136"/>
    </source>
</evidence>
<comment type="similarity">
    <text evidence="7">Belongs to the binding-protein-dependent transport system permease family.</text>
</comment>
<dbReference type="OrthoDB" id="9812701at2"/>
<comment type="subcellular location">
    <subcellularLocation>
        <location evidence="1 7">Cell membrane</location>
        <topology evidence="1 7">Multi-pass membrane protein</topology>
    </subcellularLocation>
</comment>
<dbReference type="InterPro" id="IPR025966">
    <property type="entry name" value="OppC_N"/>
</dbReference>
<dbReference type="PANTHER" id="PTHR43386:SF6">
    <property type="entry name" value="ABC TRANSPORTER PERMEASE PROTEIN"/>
    <property type="match status" value="1"/>
</dbReference>